<dbReference type="KEGG" id="bmh:BMWSH_2327"/>
<dbReference type="InterPro" id="IPR001387">
    <property type="entry name" value="Cro/C1-type_HTH"/>
</dbReference>
<gene>
    <name evidence="3" type="ORF">BMWSH_2327</name>
</gene>
<dbReference type="GO" id="GO:0003677">
    <property type="term" value="F:DNA binding"/>
    <property type="evidence" value="ECO:0007669"/>
    <property type="project" value="InterPro"/>
</dbReference>
<organism evidence="3 4">
    <name type="scientific">Priestia megaterium (strain WSH-002)</name>
    <name type="common">Bacillus megaterium</name>
    <dbReference type="NCBI Taxonomy" id="1006007"/>
    <lineage>
        <taxon>Bacteria</taxon>
        <taxon>Bacillati</taxon>
        <taxon>Bacillota</taxon>
        <taxon>Bacilli</taxon>
        <taxon>Bacillales</taxon>
        <taxon>Bacillaceae</taxon>
        <taxon>Priestia</taxon>
    </lineage>
</organism>
<dbReference type="InterPro" id="IPR010982">
    <property type="entry name" value="Lambda_DNA-bd_dom_sf"/>
</dbReference>
<proteinExistence type="predicted"/>
<feature type="domain" description="HTH cro/C1-type" evidence="2">
    <location>
        <begin position="6"/>
        <end position="64"/>
    </location>
</feature>
<reference evidence="3 4" key="1">
    <citation type="journal article" date="2011" name="J. Bacteriol.">
        <title>Complete genome sequence of the industrial strain Bacillus megaterium WSH-002.</title>
        <authorList>
            <person name="Liu L."/>
            <person name="Li Y."/>
            <person name="Zhang J."/>
            <person name="Zou W."/>
            <person name="Zhou Z."/>
            <person name="Liu J."/>
            <person name="Li X."/>
            <person name="Wang L."/>
            <person name="Chen J."/>
        </authorList>
    </citation>
    <scope>NUCLEOTIDE SEQUENCE [LARGE SCALE GENOMIC DNA]</scope>
    <source>
        <strain evidence="3 4">WSH-002</strain>
    </source>
</reference>
<feature type="coiled-coil region" evidence="1">
    <location>
        <begin position="4"/>
        <end position="38"/>
    </location>
</feature>
<dbReference type="Pfam" id="PF13443">
    <property type="entry name" value="HTH_26"/>
    <property type="match status" value="1"/>
</dbReference>
<keyword evidence="1" id="KW-0175">Coiled coil</keyword>
<dbReference type="RefSeq" id="WP_014459583.1">
    <property type="nucleotide sequence ID" value="NC_017138.1"/>
</dbReference>
<evidence type="ECO:0000313" key="3">
    <source>
        <dbReference type="EMBL" id="AEN89209.1"/>
    </source>
</evidence>
<evidence type="ECO:0000259" key="2">
    <source>
        <dbReference type="Pfam" id="PF13443"/>
    </source>
</evidence>
<accession>A0A8D3WYI2</accession>
<name>A0A8D3WYI2_PRIMW</name>
<dbReference type="Proteomes" id="UP000001283">
    <property type="component" value="Chromosome"/>
</dbReference>
<dbReference type="SUPFAM" id="SSF47413">
    <property type="entry name" value="lambda repressor-like DNA-binding domains"/>
    <property type="match status" value="1"/>
</dbReference>
<dbReference type="Gene3D" id="1.10.260.40">
    <property type="entry name" value="lambda repressor-like DNA-binding domains"/>
    <property type="match status" value="1"/>
</dbReference>
<evidence type="ECO:0000256" key="1">
    <source>
        <dbReference type="SAM" id="Coils"/>
    </source>
</evidence>
<dbReference type="AlphaFoldDB" id="A0A8D3WYI2"/>
<evidence type="ECO:0000313" key="4">
    <source>
        <dbReference type="Proteomes" id="UP000001283"/>
    </source>
</evidence>
<dbReference type="EMBL" id="CP003017">
    <property type="protein sequence ID" value="AEN89209.1"/>
    <property type="molecule type" value="Genomic_DNA"/>
</dbReference>
<protein>
    <recommendedName>
        <fullName evidence="2">HTH cro/C1-type domain-containing protein</fullName>
    </recommendedName>
</protein>
<sequence length="249" mass="29146">MYYKNNVKKLMKEYNYSLNELKNNCELSLNTLRELKNNPFHNFNMESAYNLAQAFNCSIKDIIDDDVTTIYFDQIAEENKNDPFFINHQVFSPENVHYLRKLFLEVGVPCNIKPYGLYKKAIVKAQEELSSIFVDFNLLLKNEGTPTLFVRDFFVVVNKVILNETIIKDAFIKAFEIYARKLKISQIQFSVLNDFQMREYKAYESLSDLPSDYSFTVGTESSIFIENNFEGSTTSFFLVDTTLWRKTLS</sequence>